<name>A0A1M5P185_9BRAD</name>
<gene>
    <name evidence="4" type="ORF">SAMN05444169_4959</name>
</gene>
<reference evidence="4 5" key="1">
    <citation type="submission" date="2016-11" db="EMBL/GenBank/DDBJ databases">
        <authorList>
            <person name="Jaros S."/>
            <person name="Januszkiewicz K."/>
            <person name="Wedrychowicz H."/>
        </authorList>
    </citation>
    <scope>NUCLEOTIDE SEQUENCE [LARGE SCALE GENOMIC DNA]</scope>
    <source>
        <strain evidence="4 5">GAS242</strain>
    </source>
</reference>
<accession>A0A1M5P185</accession>
<dbReference type="PROSITE" id="PS50110">
    <property type="entry name" value="RESPONSE_REGULATORY"/>
    <property type="match status" value="1"/>
</dbReference>
<dbReference type="OrthoDB" id="9782655at2"/>
<dbReference type="SUPFAM" id="SSF52172">
    <property type="entry name" value="CheY-like"/>
    <property type="match status" value="1"/>
</dbReference>
<dbReference type="InterPro" id="IPR011006">
    <property type="entry name" value="CheY-like_superfamily"/>
</dbReference>
<sequence>MTGSWHPVVGSVLLYRWRNERLAEVPIISIVDDDDLFRGAIEKLVKSLGLTGRAFASAESYLRSSWVKETRCLIADVQMPNMGGLELQERLSQLGFDIPIIFITAYPNDVVRTKAMNAGAVCFLHKPLDLQGSRVADCLQAALSRPKGPSKAT</sequence>
<evidence type="ECO:0000313" key="4">
    <source>
        <dbReference type="EMBL" id="SHG95475.1"/>
    </source>
</evidence>
<evidence type="ECO:0000313" key="5">
    <source>
        <dbReference type="Proteomes" id="UP000190675"/>
    </source>
</evidence>
<dbReference type="GO" id="GO:0000160">
    <property type="term" value="P:phosphorelay signal transduction system"/>
    <property type="evidence" value="ECO:0007669"/>
    <property type="project" value="InterPro"/>
</dbReference>
<dbReference type="PANTHER" id="PTHR44591:SF25">
    <property type="entry name" value="CHEMOTAXIS TWO-COMPONENT RESPONSE REGULATOR"/>
    <property type="match status" value="1"/>
</dbReference>
<protein>
    <submittedName>
        <fullName evidence="4">Response regulator receiver domain-containing protein</fullName>
    </submittedName>
</protein>
<feature type="modified residue" description="4-aspartylphosphate" evidence="2">
    <location>
        <position position="76"/>
    </location>
</feature>
<feature type="domain" description="Response regulatory" evidence="3">
    <location>
        <begin position="27"/>
        <end position="141"/>
    </location>
</feature>
<dbReference type="SMART" id="SM00448">
    <property type="entry name" value="REC"/>
    <property type="match status" value="1"/>
</dbReference>
<dbReference type="Proteomes" id="UP000190675">
    <property type="component" value="Chromosome I"/>
</dbReference>
<evidence type="ECO:0000256" key="2">
    <source>
        <dbReference type="PROSITE-ProRule" id="PRU00169"/>
    </source>
</evidence>
<dbReference type="Gene3D" id="3.40.50.2300">
    <property type="match status" value="1"/>
</dbReference>
<dbReference type="Pfam" id="PF00072">
    <property type="entry name" value="Response_reg"/>
    <property type="match status" value="1"/>
</dbReference>
<dbReference type="InterPro" id="IPR050595">
    <property type="entry name" value="Bact_response_regulator"/>
</dbReference>
<evidence type="ECO:0000256" key="1">
    <source>
        <dbReference type="ARBA" id="ARBA00022553"/>
    </source>
</evidence>
<dbReference type="AlphaFoldDB" id="A0A1M5P185"/>
<evidence type="ECO:0000259" key="3">
    <source>
        <dbReference type="PROSITE" id="PS50110"/>
    </source>
</evidence>
<dbReference type="EMBL" id="LT670818">
    <property type="protein sequence ID" value="SHG95475.1"/>
    <property type="molecule type" value="Genomic_DNA"/>
</dbReference>
<keyword evidence="1 2" id="KW-0597">Phosphoprotein</keyword>
<dbReference type="PANTHER" id="PTHR44591">
    <property type="entry name" value="STRESS RESPONSE REGULATOR PROTEIN 1"/>
    <property type="match status" value="1"/>
</dbReference>
<proteinExistence type="predicted"/>
<organism evidence="4 5">
    <name type="scientific">Bradyrhizobium erythrophlei</name>
    <dbReference type="NCBI Taxonomy" id="1437360"/>
    <lineage>
        <taxon>Bacteria</taxon>
        <taxon>Pseudomonadati</taxon>
        <taxon>Pseudomonadota</taxon>
        <taxon>Alphaproteobacteria</taxon>
        <taxon>Hyphomicrobiales</taxon>
        <taxon>Nitrobacteraceae</taxon>
        <taxon>Bradyrhizobium</taxon>
    </lineage>
</organism>
<dbReference type="InterPro" id="IPR001789">
    <property type="entry name" value="Sig_transdc_resp-reg_receiver"/>
</dbReference>